<proteinExistence type="inferred from homology"/>
<dbReference type="PRINTS" id="PR00719">
    <property type="entry name" value="LMWPTPASE"/>
</dbReference>
<dbReference type="Pfam" id="PF01451">
    <property type="entry name" value="LMWPc"/>
    <property type="match status" value="1"/>
</dbReference>
<dbReference type="InterPro" id="IPR036196">
    <property type="entry name" value="Ptyr_pPase_sf"/>
</dbReference>
<dbReference type="SUPFAM" id="SSF52788">
    <property type="entry name" value="Phosphotyrosine protein phosphatases I"/>
    <property type="match status" value="1"/>
</dbReference>
<protein>
    <submittedName>
        <fullName evidence="6">Protein tyrosine phosphatase</fullName>
    </submittedName>
</protein>
<evidence type="ECO:0000259" key="5">
    <source>
        <dbReference type="SMART" id="SM00226"/>
    </source>
</evidence>
<gene>
    <name evidence="6" type="ORF">CWD77_11910</name>
</gene>
<keyword evidence="2" id="KW-0378">Hydrolase</keyword>
<dbReference type="CDD" id="cd16343">
    <property type="entry name" value="LMWPTP"/>
    <property type="match status" value="1"/>
</dbReference>
<dbReference type="FunFam" id="3.40.50.2300:FF:000113">
    <property type="entry name" value="Low molecular weight protein-tyrosine-phosphatase"/>
    <property type="match status" value="1"/>
</dbReference>
<dbReference type="SMART" id="SM00226">
    <property type="entry name" value="LMWPc"/>
    <property type="match status" value="1"/>
</dbReference>
<dbReference type="RefSeq" id="WP_101073785.1">
    <property type="nucleotide sequence ID" value="NZ_PISP01000003.1"/>
</dbReference>
<dbReference type="Proteomes" id="UP000233398">
    <property type="component" value="Unassembled WGS sequence"/>
</dbReference>
<keyword evidence="7" id="KW-1185">Reference proteome</keyword>
<evidence type="ECO:0000256" key="1">
    <source>
        <dbReference type="ARBA" id="ARBA00011063"/>
    </source>
</evidence>
<evidence type="ECO:0000313" key="6">
    <source>
        <dbReference type="EMBL" id="PKD43310.1"/>
    </source>
</evidence>
<dbReference type="Gene3D" id="3.40.50.2300">
    <property type="match status" value="1"/>
</dbReference>
<evidence type="ECO:0000256" key="4">
    <source>
        <dbReference type="PIRSR" id="PIRSR617867-1"/>
    </source>
</evidence>
<name>A0A2N0VGL1_9BACT</name>
<organism evidence="6 7">
    <name type="scientific">Rhodohalobacter barkolensis</name>
    <dbReference type="NCBI Taxonomy" id="2053187"/>
    <lineage>
        <taxon>Bacteria</taxon>
        <taxon>Pseudomonadati</taxon>
        <taxon>Balneolota</taxon>
        <taxon>Balneolia</taxon>
        <taxon>Balneolales</taxon>
        <taxon>Balneolaceae</taxon>
        <taxon>Rhodohalobacter</taxon>
    </lineage>
</organism>
<comment type="similarity">
    <text evidence="1">Belongs to the low molecular weight phosphotyrosine protein phosphatase family.</text>
</comment>
<dbReference type="InterPro" id="IPR017867">
    <property type="entry name" value="Tyr_phospatase_low_mol_wt"/>
</dbReference>
<dbReference type="PANTHER" id="PTHR47439">
    <property type="entry name" value="LOW MOLECULAR WEIGHT PHOSPHOTYROSINE PROTEIN PHOSPHATASE-RELATED"/>
    <property type="match status" value="1"/>
</dbReference>
<accession>A0A2N0VGL1</accession>
<sequence length="170" mass="19397">MPDSNRITKENPYKIVFVCLGNICRSPTAEGVMQHLVNERGLQSYFYIDSAGTSAYHIGEPANSKAQKVANERGFELKSRARRFESEDLYEFDLILAMDRENYQNILALDGNGSYSDKVKLMREFDPKAGNNAEVPDPYYGGMDGFNNVFDMVQRSCENLLDELEERIEK</sequence>
<dbReference type="PANTHER" id="PTHR47439:SF1">
    <property type="entry name" value="ACID PHOSPHATASE"/>
    <property type="match status" value="1"/>
</dbReference>
<dbReference type="EMBL" id="PISP01000003">
    <property type="protein sequence ID" value="PKD43310.1"/>
    <property type="molecule type" value="Genomic_DNA"/>
</dbReference>
<feature type="active site" evidence="4">
    <location>
        <position position="25"/>
    </location>
</feature>
<evidence type="ECO:0000313" key="7">
    <source>
        <dbReference type="Proteomes" id="UP000233398"/>
    </source>
</evidence>
<feature type="domain" description="Phosphotyrosine protein phosphatase I" evidence="5">
    <location>
        <begin position="13"/>
        <end position="163"/>
    </location>
</feature>
<dbReference type="InterPro" id="IPR023485">
    <property type="entry name" value="Ptyr_pPase"/>
</dbReference>
<evidence type="ECO:0000256" key="3">
    <source>
        <dbReference type="ARBA" id="ARBA00022912"/>
    </source>
</evidence>
<dbReference type="OrthoDB" id="9784339at2"/>
<keyword evidence="3" id="KW-0904">Protein phosphatase</keyword>
<dbReference type="InterPro" id="IPR052995">
    <property type="entry name" value="LMW-PTP"/>
</dbReference>
<reference evidence="6 7" key="1">
    <citation type="submission" date="2017-11" db="EMBL/GenBank/DDBJ databases">
        <title>Rhodohalobacter 15182 sp. nov., isolated from a salt lake.</title>
        <authorList>
            <person name="Han S."/>
        </authorList>
    </citation>
    <scope>NUCLEOTIDE SEQUENCE [LARGE SCALE GENOMIC DNA]</scope>
    <source>
        <strain evidence="6 7">15182</strain>
    </source>
</reference>
<feature type="active site" description="Proton donor" evidence="4">
    <location>
        <position position="137"/>
    </location>
</feature>
<dbReference type="AlphaFoldDB" id="A0A2N0VGL1"/>
<feature type="active site" evidence="4">
    <location>
        <position position="19"/>
    </location>
</feature>
<dbReference type="GO" id="GO:0004725">
    <property type="term" value="F:protein tyrosine phosphatase activity"/>
    <property type="evidence" value="ECO:0007669"/>
    <property type="project" value="InterPro"/>
</dbReference>
<comment type="caution">
    <text evidence="6">The sequence shown here is derived from an EMBL/GenBank/DDBJ whole genome shotgun (WGS) entry which is preliminary data.</text>
</comment>
<evidence type="ECO:0000256" key="2">
    <source>
        <dbReference type="ARBA" id="ARBA00022801"/>
    </source>
</evidence>